<keyword evidence="12" id="KW-0418">Kinase</keyword>
<keyword evidence="7" id="KW-0808">Transferase</keyword>
<accession>A0A7N2LF56</accession>
<dbReference type="GO" id="GO:0005524">
    <property type="term" value="F:ATP binding"/>
    <property type="evidence" value="ECO:0007669"/>
    <property type="project" value="UniProtKB-KW"/>
</dbReference>
<dbReference type="PANTHER" id="PTHR48055:SF55">
    <property type="entry name" value="PROTEIN KINASE DOMAIN-CONTAINING PROTEIN"/>
    <property type="match status" value="1"/>
</dbReference>
<dbReference type="EnsemblPlants" id="QL04p017219:mrna">
    <property type="protein sequence ID" value="QL04p017219:mrna"/>
    <property type="gene ID" value="QL04p017219"/>
</dbReference>
<evidence type="ECO:0000256" key="2">
    <source>
        <dbReference type="ARBA" id="ARBA00012513"/>
    </source>
</evidence>
<keyword evidence="8" id="KW-0812">Transmembrane</keyword>
<comment type="subcellular location">
    <subcellularLocation>
        <location evidence="1">Cell membrane</location>
        <topology evidence="1">Single-pass membrane protein</topology>
    </subcellularLocation>
</comment>
<dbReference type="Pfam" id="PF00069">
    <property type="entry name" value="Pkinase"/>
    <property type="match status" value="1"/>
</dbReference>
<evidence type="ECO:0000256" key="10">
    <source>
        <dbReference type="ARBA" id="ARBA00022737"/>
    </source>
</evidence>
<keyword evidence="10" id="KW-0677">Repeat</keyword>
<keyword evidence="15" id="KW-0472">Membrane</keyword>
<evidence type="ECO:0000259" key="20">
    <source>
        <dbReference type="PROSITE" id="PS50011"/>
    </source>
</evidence>
<evidence type="ECO:0000256" key="1">
    <source>
        <dbReference type="ARBA" id="ARBA00004162"/>
    </source>
</evidence>
<proteinExistence type="predicted"/>
<dbReference type="InterPro" id="IPR032675">
    <property type="entry name" value="LRR_dom_sf"/>
</dbReference>
<evidence type="ECO:0000256" key="13">
    <source>
        <dbReference type="ARBA" id="ARBA00022840"/>
    </source>
</evidence>
<evidence type="ECO:0000256" key="15">
    <source>
        <dbReference type="ARBA" id="ARBA00023136"/>
    </source>
</evidence>
<keyword evidence="16" id="KW-0675">Receptor</keyword>
<dbReference type="InterPro" id="IPR051564">
    <property type="entry name" value="LRR_receptor-like_kinase"/>
</dbReference>
<comment type="catalytic activity">
    <reaction evidence="18">
        <text>L-threonyl-[protein] + ATP = O-phospho-L-threonyl-[protein] + ADP + H(+)</text>
        <dbReference type="Rhea" id="RHEA:46608"/>
        <dbReference type="Rhea" id="RHEA-COMP:11060"/>
        <dbReference type="Rhea" id="RHEA-COMP:11605"/>
        <dbReference type="ChEBI" id="CHEBI:15378"/>
        <dbReference type="ChEBI" id="CHEBI:30013"/>
        <dbReference type="ChEBI" id="CHEBI:30616"/>
        <dbReference type="ChEBI" id="CHEBI:61977"/>
        <dbReference type="ChEBI" id="CHEBI:456216"/>
        <dbReference type="EC" id="2.7.11.1"/>
    </reaction>
</comment>
<keyword evidence="9" id="KW-0732">Signal</keyword>
<dbReference type="InterPro" id="IPR011009">
    <property type="entry name" value="Kinase-like_dom_sf"/>
</dbReference>
<evidence type="ECO:0000256" key="14">
    <source>
        <dbReference type="ARBA" id="ARBA00022989"/>
    </source>
</evidence>
<dbReference type="InterPro" id="IPR001611">
    <property type="entry name" value="Leu-rich_rpt"/>
</dbReference>
<protein>
    <recommendedName>
        <fullName evidence="2">non-specific serine/threonine protein kinase</fullName>
        <ecNumber evidence="2">2.7.11.1</ecNumber>
    </recommendedName>
</protein>
<evidence type="ECO:0000256" key="17">
    <source>
        <dbReference type="ARBA" id="ARBA00023180"/>
    </source>
</evidence>
<dbReference type="AlphaFoldDB" id="A0A7N2LF56"/>
<evidence type="ECO:0000256" key="11">
    <source>
        <dbReference type="ARBA" id="ARBA00022741"/>
    </source>
</evidence>
<evidence type="ECO:0000256" key="4">
    <source>
        <dbReference type="ARBA" id="ARBA00022527"/>
    </source>
</evidence>
<dbReference type="GO" id="GO:0005886">
    <property type="term" value="C:plasma membrane"/>
    <property type="evidence" value="ECO:0007669"/>
    <property type="project" value="UniProtKB-SubCell"/>
</dbReference>
<comment type="catalytic activity">
    <reaction evidence="19">
        <text>L-seryl-[protein] + ATP = O-phospho-L-seryl-[protein] + ADP + H(+)</text>
        <dbReference type="Rhea" id="RHEA:17989"/>
        <dbReference type="Rhea" id="RHEA-COMP:9863"/>
        <dbReference type="Rhea" id="RHEA-COMP:11604"/>
        <dbReference type="ChEBI" id="CHEBI:15378"/>
        <dbReference type="ChEBI" id="CHEBI:29999"/>
        <dbReference type="ChEBI" id="CHEBI:30616"/>
        <dbReference type="ChEBI" id="CHEBI:83421"/>
        <dbReference type="ChEBI" id="CHEBI:456216"/>
        <dbReference type="EC" id="2.7.11.1"/>
    </reaction>
</comment>
<dbReference type="EC" id="2.7.11.1" evidence="2"/>
<reference evidence="21 22" key="1">
    <citation type="journal article" date="2016" name="G3 (Bethesda)">
        <title>First Draft Assembly and Annotation of the Genome of a California Endemic Oak Quercus lobata Nee (Fagaceae).</title>
        <authorList>
            <person name="Sork V.L."/>
            <person name="Fitz-Gibbon S.T."/>
            <person name="Puiu D."/>
            <person name="Crepeau M."/>
            <person name="Gugger P.F."/>
            <person name="Sherman R."/>
            <person name="Stevens K."/>
            <person name="Langley C.H."/>
            <person name="Pellegrini M."/>
            <person name="Salzberg S.L."/>
        </authorList>
    </citation>
    <scope>NUCLEOTIDE SEQUENCE [LARGE SCALE GENOMIC DNA]</scope>
    <source>
        <strain evidence="21 22">cv. SW786</strain>
    </source>
</reference>
<evidence type="ECO:0000256" key="19">
    <source>
        <dbReference type="ARBA" id="ARBA00048679"/>
    </source>
</evidence>
<dbReference type="Gramene" id="QL04p017219:mrna">
    <property type="protein sequence ID" value="QL04p017219:mrna"/>
    <property type="gene ID" value="QL04p017219"/>
</dbReference>
<dbReference type="SUPFAM" id="SSF52058">
    <property type="entry name" value="L domain-like"/>
    <property type="match status" value="1"/>
</dbReference>
<evidence type="ECO:0000256" key="5">
    <source>
        <dbReference type="ARBA" id="ARBA00022553"/>
    </source>
</evidence>
<dbReference type="InParanoid" id="A0A7N2LF56"/>
<dbReference type="PROSITE" id="PS00108">
    <property type="entry name" value="PROTEIN_KINASE_ST"/>
    <property type="match status" value="1"/>
</dbReference>
<feature type="domain" description="Protein kinase" evidence="20">
    <location>
        <begin position="1"/>
        <end position="258"/>
    </location>
</feature>
<dbReference type="EMBL" id="LRBV02000004">
    <property type="status" value="NOT_ANNOTATED_CDS"/>
    <property type="molecule type" value="Genomic_DNA"/>
</dbReference>
<sequence length="345" mass="38360">MKFLQLQNNTLSGKIPSNLSGCTNLELLYASHNLLIGEIPAKLGTLSKLQNFLILNNDLTGNTLGLNHNKLSGKVPSLEKLNRLSFFAITNNIAIDVVNALDYLHHNCHTTIVHCDLKPSNILLDDEMVAHVSDFGLAKLLFDATQYSSINHSSSIGVRGAVGYTPPEYGVGNEVSTYGDVYSYGILLLEMFRGKRPIDNIFQDSFNLYDFVKAVMPEKIIDIIDPILLQKRVLGKTTMNDLPHNEGQNGSPKSQECLILILGIGIACSVEFSRDRMKMSGVIIELNSIQRKLLATNIRKQKLQATGKLCLPCRCYKLVAIRKSHPLRNIFYSSKAEKIVVPFEI</sequence>
<keyword evidence="6" id="KW-0433">Leucine-rich repeat</keyword>
<dbReference type="Pfam" id="PF00560">
    <property type="entry name" value="LRR_1"/>
    <property type="match status" value="1"/>
</dbReference>
<evidence type="ECO:0000256" key="8">
    <source>
        <dbReference type="ARBA" id="ARBA00022692"/>
    </source>
</evidence>
<keyword evidence="22" id="KW-1185">Reference proteome</keyword>
<dbReference type="InterPro" id="IPR008271">
    <property type="entry name" value="Ser/Thr_kinase_AS"/>
</dbReference>
<keyword evidence="3" id="KW-1003">Cell membrane</keyword>
<organism evidence="21 22">
    <name type="scientific">Quercus lobata</name>
    <name type="common">Valley oak</name>
    <dbReference type="NCBI Taxonomy" id="97700"/>
    <lineage>
        <taxon>Eukaryota</taxon>
        <taxon>Viridiplantae</taxon>
        <taxon>Streptophyta</taxon>
        <taxon>Embryophyta</taxon>
        <taxon>Tracheophyta</taxon>
        <taxon>Spermatophyta</taxon>
        <taxon>Magnoliopsida</taxon>
        <taxon>eudicotyledons</taxon>
        <taxon>Gunneridae</taxon>
        <taxon>Pentapetalae</taxon>
        <taxon>rosids</taxon>
        <taxon>fabids</taxon>
        <taxon>Fagales</taxon>
        <taxon>Fagaceae</taxon>
        <taxon>Quercus</taxon>
    </lineage>
</organism>
<keyword evidence="13" id="KW-0067">ATP-binding</keyword>
<evidence type="ECO:0000256" key="12">
    <source>
        <dbReference type="ARBA" id="ARBA00022777"/>
    </source>
</evidence>
<dbReference type="Gene3D" id="3.80.10.10">
    <property type="entry name" value="Ribonuclease Inhibitor"/>
    <property type="match status" value="1"/>
</dbReference>
<dbReference type="SMART" id="SM00220">
    <property type="entry name" value="S_TKc"/>
    <property type="match status" value="1"/>
</dbReference>
<dbReference type="OMA" id="IACSVEF"/>
<dbReference type="Proteomes" id="UP000594261">
    <property type="component" value="Chromosome 4"/>
</dbReference>
<evidence type="ECO:0000256" key="9">
    <source>
        <dbReference type="ARBA" id="ARBA00022729"/>
    </source>
</evidence>
<name>A0A7N2LF56_QUELO</name>
<dbReference type="Gene3D" id="1.10.510.10">
    <property type="entry name" value="Transferase(Phosphotransferase) domain 1"/>
    <property type="match status" value="1"/>
</dbReference>
<evidence type="ECO:0000256" key="7">
    <source>
        <dbReference type="ARBA" id="ARBA00022679"/>
    </source>
</evidence>
<keyword evidence="17" id="KW-0325">Glycoprotein</keyword>
<dbReference type="InterPro" id="IPR000719">
    <property type="entry name" value="Prot_kinase_dom"/>
</dbReference>
<dbReference type="PROSITE" id="PS50011">
    <property type="entry name" value="PROTEIN_KINASE_DOM"/>
    <property type="match status" value="1"/>
</dbReference>
<dbReference type="GO" id="GO:0004674">
    <property type="term" value="F:protein serine/threonine kinase activity"/>
    <property type="evidence" value="ECO:0007669"/>
    <property type="project" value="UniProtKB-KW"/>
</dbReference>
<reference evidence="21" key="2">
    <citation type="submission" date="2021-01" db="UniProtKB">
        <authorList>
            <consortium name="EnsemblPlants"/>
        </authorList>
    </citation>
    <scope>IDENTIFICATION</scope>
</reference>
<evidence type="ECO:0000256" key="3">
    <source>
        <dbReference type="ARBA" id="ARBA00022475"/>
    </source>
</evidence>
<keyword evidence="4" id="KW-0723">Serine/threonine-protein kinase</keyword>
<evidence type="ECO:0000313" key="22">
    <source>
        <dbReference type="Proteomes" id="UP000594261"/>
    </source>
</evidence>
<keyword evidence="14" id="KW-1133">Transmembrane helix</keyword>
<evidence type="ECO:0000256" key="18">
    <source>
        <dbReference type="ARBA" id="ARBA00047899"/>
    </source>
</evidence>
<dbReference type="SUPFAM" id="SSF56112">
    <property type="entry name" value="Protein kinase-like (PK-like)"/>
    <property type="match status" value="1"/>
</dbReference>
<keyword evidence="5" id="KW-0597">Phosphoprotein</keyword>
<evidence type="ECO:0000256" key="16">
    <source>
        <dbReference type="ARBA" id="ARBA00023170"/>
    </source>
</evidence>
<dbReference type="PANTHER" id="PTHR48055">
    <property type="entry name" value="LEUCINE-RICH REPEAT RECEPTOR PROTEIN KINASE EMS1"/>
    <property type="match status" value="1"/>
</dbReference>
<evidence type="ECO:0000313" key="21">
    <source>
        <dbReference type="EnsemblPlants" id="QL04p017219:mrna"/>
    </source>
</evidence>
<evidence type="ECO:0000256" key="6">
    <source>
        <dbReference type="ARBA" id="ARBA00022614"/>
    </source>
</evidence>
<keyword evidence="11" id="KW-0547">Nucleotide-binding</keyword>
<dbReference type="FunFam" id="1.10.510.10:FF:000358">
    <property type="entry name" value="Putative leucine-rich repeat receptor-like serine/threonine-protein kinase"/>
    <property type="match status" value="1"/>
</dbReference>